<keyword evidence="2 6" id="KW-0645">Protease</keyword>
<dbReference type="InterPro" id="IPR023828">
    <property type="entry name" value="Peptidase_S8_Ser-AS"/>
</dbReference>
<dbReference type="InterPro" id="IPR050131">
    <property type="entry name" value="Peptidase_S8_subtilisin-like"/>
</dbReference>
<dbReference type="PANTHER" id="PTHR43806">
    <property type="entry name" value="PEPTIDASE S8"/>
    <property type="match status" value="1"/>
</dbReference>
<evidence type="ECO:0000256" key="5">
    <source>
        <dbReference type="ARBA" id="ARBA00022825"/>
    </source>
</evidence>
<dbReference type="AlphaFoldDB" id="A0A553CNL2"/>
<dbReference type="InterPro" id="IPR036852">
    <property type="entry name" value="Peptidase_S8/S53_dom_sf"/>
</dbReference>
<comment type="caution">
    <text evidence="10">The sequence shown here is derived from an EMBL/GenBank/DDBJ whole genome shotgun (WGS) entry which is preliminary data.</text>
</comment>
<feature type="active site" description="Charge relay system" evidence="6">
    <location>
        <position position="218"/>
    </location>
</feature>
<name>A0A553CNL2_9FLAO</name>
<dbReference type="Pfam" id="PF00082">
    <property type="entry name" value="Peptidase_S8"/>
    <property type="match status" value="1"/>
</dbReference>
<dbReference type="InterPro" id="IPR017317">
    <property type="entry name" value="Pept_S8_subtilisin_bacteroid-2"/>
</dbReference>
<dbReference type="PROSITE" id="PS51892">
    <property type="entry name" value="SUBTILASE"/>
    <property type="match status" value="1"/>
</dbReference>
<feature type="domain" description="Secretion system C-terminal sorting" evidence="9">
    <location>
        <begin position="475"/>
        <end position="545"/>
    </location>
</feature>
<dbReference type="SUPFAM" id="SSF52743">
    <property type="entry name" value="Subtilisin-like"/>
    <property type="match status" value="1"/>
</dbReference>
<accession>A0A553CNL2</accession>
<dbReference type="CDD" id="cd07493">
    <property type="entry name" value="Peptidases_S8_9"/>
    <property type="match status" value="1"/>
</dbReference>
<dbReference type="PIRSF" id="PIRSF037903">
    <property type="entry name" value="Subtilisin_rel_GFO_2223"/>
    <property type="match status" value="1"/>
</dbReference>
<dbReference type="Proteomes" id="UP000318585">
    <property type="component" value="Unassembled WGS sequence"/>
</dbReference>
<dbReference type="EMBL" id="VJZR01000003">
    <property type="protein sequence ID" value="TRX22005.1"/>
    <property type="molecule type" value="Genomic_DNA"/>
</dbReference>
<dbReference type="InterPro" id="IPR000209">
    <property type="entry name" value="Peptidase_S8/S53_dom"/>
</dbReference>
<keyword evidence="11" id="KW-1185">Reference proteome</keyword>
<dbReference type="OrthoDB" id="1407599at2"/>
<keyword evidence="5 6" id="KW-0720">Serine protease</keyword>
<sequence>MRKIIIFLFLVSSFVGFSQEEAWVYFKDKPDFQTYLDNPITMLSQRALDRRTAQGIALDIIDVPIYQPYINAIINSSGITIKAKSKWLNCLHIRGSVADINALILLSSVLKVDFADKTLNSSTNKTVAKLKFKPVNKTMETAVTYNYGISSNQIQMLNGHLLHQLDYTGSGKIIAVMDSGFPGVDTAQPFQRLRNNNQILGGYDFINKSSNYYSGNNHGTYVLSSMGGYVDGQLVGTAPDAMYYLFITEDAISAFPYSENPVEESNWVEAAEEADRLGVDIISTSLGYFGYDNPNYSHTYSDMTGNLAFASQGANIAFDKGIIVVASAGNEGQQTEPHVGIPAEAKNVIAVGAVQANETYALFSSIGPSYDDRVKPDVMAQGQTVVLSDPAGNLVTGSGTSFSCPITSGMVACLWQALPGKNAQQIKQLIQQSSDNFTEPAVKSRPQYGYGIPDFNLALSNGLSVEEFLNNEYKIYPNPTNDLVSFSLPSNVEGDKIYIYSISGQKVIEENSSTQVPTISLKSLSSGVYFYKIVSKSYTKTGKIIKQ</sequence>
<dbReference type="PROSITE" id="PS00138">
    <property type="entry name" value="SUBTILASE_SER"/>
    <property type="match status" value="1"/>
</dbReference>
<feature type="domain" description="Peptidase S8/S53" evidence="8">
    <location>
        <begin position="169"/>
        <end position="451"/>
    </location>
</feature>
<dbReference type="InterPro" id="IPR015500">
    <property type="entry name" value="Peptidase_S8_subtilisin-rel"/>
</dbReference>
<comment type="similarity">
    <text evidence="1 6 7">Belongs to the peptidase S8 family.</text>
</comment>
<dbReference type="Gene3D" id="3.40.50.200">
    <property type="entry name" value="Peptidase S8/S53 domain"/>
    <property type="match status" value="1"/>
</dbReference>
<evidence type="ECO:0000313" key="10">
    <source>
        <dbReference type="EMBL" id="TRX22005.1"/>
    </source>
</evidence>
<protein>
    <submittedName>
        <fullName evidence="10">S8 family serine peptidase</fullName>
    </submittedName>
</protein>
<reference evidence="10 11" key="1">
    <citation type="submission" date="2019-07" db="EMBL/GenBank/DDBJ databases">
        <title>Novel species of Flavobacterium.</title>
        <authorList>
            <person name="Liu Q."/>
            <person name="Xin Y.-H."/>
        </authorList>
    </citation>
    <scope>NUCLEOTIDE SEQUENCE [LARGE SCALE GENOMIC DNA]</scope>
    <source>
        <strain evidence="10 11">LB3P56</strain>
    </source>
</reference>
<dbReference type="PRINTS" id="PR00723">
    <property type="entry name" value="SUBTILISIN"/>
</dbReference>
<evidence type="ECO:0000256" key="2">
    <source>
        <dbReference type="ARBA" id="ARBA00022670"/>
    </source>
</evidence>
<evidence type="ECO:0000256" key="1">
    <source>
        <dbReference type="ARBA" id="ARBA00011073"/>
    </source>
</evidence>
<proteinExistence type="inferred from homology"/>
<feature type="active site" description="Charge relay system" evidence="6">
    <location>
        <position position="401"/>
    </location>
</feature>
<evidence type="ECO:0000256" key="3">
    <source>
        <dbReference type="ARBA" id="ARBA00022729"/>
    </source>
</evidence>
<keyword evidence="3" id="KW-0732">Signal</keyword>
<dbReference type="PROSITE" id="PS00136">
    <property type="entry name" value="SUBTILASE_ASP"/>
    <property type="match status" value="1"/>
</dbReference>
<evidence type="ECO:0000259" key="8">
    <source>
        <dbReference type="Pfam" id="PF00082"/>
    </source>
</evidence>
<dbReference type="NCBIfam" id="TIGR04183">
    <property type="entry name" value="Por_Secre_tail"/>
    <property type="match status" value="1"/>
</dbReference>
<evidence type="ECO:0000256" key="7">
    <source>
        <dbReference type="RuleBase" id="RU003355"/>
    </source>
</evidence>
<dbReference type="RefSeq" id="WP_143390025.1">
    <property type="nucleotide sequence ID" value="NZ_VJZQ01000006.1"/>
</dbReference>
<evidence type="ECO:0000256" key="4">
    <source>
        <dbReference type="ARBA" id="ARBA00022801"/>
    </source>
</evidence>
<dbReference type="PANTHER" id="PTHR43806:SF67">
    <property type="entry name" value="EGF-LIKE DOMAIN-CONTAINING PROTEIN"/>
    <property type="match status" value="1"/>
</dbReference>
<feature type="active site" description="Charge relay system" evidence="6">
    <location>
        <position position="178"/>
    </location>
</feature>
<dbReference type="InterPro" id="IPR023827">
    <property type="entry name" value="Peptidase_S8_Asp-AS"/>
</dbReference>
<dbReference type="GO" id="GO:0006508">
    <property type="term" value="P:proteolysis"/>
    <property type="evidence" value="ECO:0007669"/>
    <property type="project" value="UniProtKB-KW"/>
</dbReference>
<dbReference type="InterPro" id="IPR026444">
    <property type="entry name" value="Secre_tail"/>
</dbReference>
<dbReference type="Pfam" id="PF18962">
    <property type="entry name" value="Por_Secre_tail"/>
    <property type="match status" value="1"/>
</dbReference>
<organism evidence="10 11">
    <name type="scientific">Flavobacterium franklandianum</name>
    <dbReference type="NCBI Taxonomy" id="2594430"/>
    <lineage>
        <taxon>Bacteria</taxon>
        <taxon>Pseudomonadati</taxon>
        <taxon>Bacteroidota</taxon>
        <taxon>Flavobacteriia</taxon>
        <taxon>Flavobacteriales</taxon>
        <taxon>Flavobacteriaceae</taxon>
        <taxon>Flavobacterium</taxon>
    </lineage>
</organism>
<evidence type="ECO:0000313" key="11">
    <source>
        <dbReference type="Proteomes" id="UP000318585"/>
    </source>
</evidence>
<gene>
    <name evidence="10" type="ORF">FNW17_04845</name>
</gene>
<keyword evidence="4 6" id="KW-0378">Hydrolase</keyword>
<dbReference type="GO" id="GO:0004252">
    <property type="term" value="F:serine-type endopeptidase activity"/>
    <property type="evidence" value="ECO:0007669"/>
    <property type="project" value="UniProtKB-UniRule"/>
</dbReference>
<evidence type="ECO:0000259" key="9">
    <source>
        <dbReference type="Pfam" id="PF18962"/>
    </source>
</evidence>
<evidence type="ECO:0000256" key="6">
    <source>
        <dbReference type="PROSITE-ProRule" id="PRU01240"/>
    </source>
</evidence>